<evidence type="ECO:0000313" key="2">
    <source>
        <dbReference type="EMBL" id="MBX0305910.1"/>
    </source>
</evidence>
<organism evidence="2 3">
    <name type="scientific">Haloarcula salinisoli</name>
    <dbReference type="NCBI Taxonomy" id="2487746"/>
    <lineage>
        <taxon>Archaea</taxon>
        <taxon>Methanobacteriati</taxon>
        <taxon>Methanobacteriota</taxon>
        <taxon>Stenosarchaea group</taxon>
        <taxon>Halobacteria</taxon>
        <taxon>Halobacteriales</taxon>
        <taxon>Haloarculaceae</taxon>
        <taxon>Haloarcula</taxon>
    </lineage>
</organism>
<dbReference type="InterPro" id="IPR058419">
    <property type="entry name" value="DUF8106"/>
</dbReference>
<gene>
    <name evidence="2" type="ORF">EGD98_19885</name>
</gene>
<keyword evidence="3" id="KW-1185">Reference proteome</keyword>
<accession>A0A8J7YH56</accession>
<protein>
    <recommendedName>
        <fullName evidence="1">DUF8106 domain-containing protein</fullName>
    </recommendedName>
</protein>
<feature type="domain" description="DUF8106" evidence="1">
    <location>
        <begin position="13"/>
        <end position="52"/>
    </location>
</feature>
<dbReference type="AlphaFoldDB" id="A0A8J7YH56"/>
<reference evidence="2" key="1">
    <citation type="submission" date="2021-06" db="EMBL/GenBank/DDBJ databases">
        <title>Halomicroarcula sp. F24A a new haloarchaeum isolated from saline soil.</title>
        <authorList>
            <person name="Duran-Viseras A."/>
            <person name="Sanchez-Porro C."/>
            <person name="Ventosa A."/>
        </authorList>
    </citation>
    <scope>NUCLEOTIDE SEQUENCE</scope>
    <source>
        <strain evidence="2">F24A</strain>
    </source>
</reference>
<dbReference type="Pfam" id="PF26408">
    <property type="entry name" value="DUF8106"/>
    <property type="match status" value="1"/>
</dbReference>
<dbReference type="Proteomes" id="UP000783863">
    <property type="component" value="Unassembled WGS sequence"/>
</dbReference>
<evidence type="ECO:0000259" key="1">
    <source>
        <dbReference type="Pfam" id="PF26408"/>
    </source>
</evidence>
<dbReference type="EMBL" id="RKLQ01000006">
    <property type="protein sequence ID" value="MBX0305910.1"/>
    <property type="molecule type" value="Genomic_DNA"/>
</dbReference>
<dbReference type="RefSeq" id="WP_220590099.1">
    <property type="nucleotide sequence ID" value="NZ_RKLQ01000006.1"/>
</dbReference>
<evidence type="ECO:0000313" key="3">
    <source>
        <dbReference type="Proteomes" id="UP000783863"/>
    </source>
</evidence>
<comment type="caution">
    <text evidence="2">The sequence shown here is derived from an EMBL/GenBank/DDBJ whole genome shotgun (WGS) entry which is preliminary data.</text>
</comment>
<sequence length="58" mass="6697">MSLEHRRKLRPAKTRLFCSTCDHESPLGGDWIGDDRVDRRRLLCPRCGNCVVDQPQVC</sequence>
<proteinExistence type="predicted"/>
<name>A0A8J7YH56_9EURY</name>